<dbReference type="Pfam" id="PF11396">
    <property type="entry name" value="PepSY_like"/>
    <property type="match status" value="1"/>
</dbReference>
<dbReference type="EMBL" id="QURB01000001">
    <property type="protein sequence ID" value="RFC55846.1"/>
    <property type="molecule type" value="Genomic_DNA"/>
</dbReference>
<dbReference type="OrthoDB" id="710080at2"/>
<dbReference type="InterPro" id="IPR021533">
    <property type="entry name" value="PepSY-like"/>
</dbReference>
<comment type="caution">
    <text evidence="2">The sequence shown here is derived from an EMBL/GenBank/DDBJ whole genome shotgun (WGS) entry which is preliminary data.</text>
</comment>
<organism evidence="2 3">
    <name type="scientific">Brumimicrobium aurantiacum</name>
    <dbReference type="NCBI Taxonomy" id="1737063"/>
    <lineage>
        <taxon>Bacteria</taxon>
        <taxon>Pseudomonadati</taxon>
        <taxon>Bacteroidota</taxon>
        <taxon>Flavobacteriia</taxon>
        <taxon>Flavobacteriales</taxon>
        <taxon>Crocinitomicaceae</taxon>
        <taxon>Brumimicrobium</taxon>
    </lineage>
</organism>
<feature type="domain" description="Putative beta-lactamase-inhibitor-like PepSY-like" evidence="1">
    <location>
        <begin position="57"/>
        <end position="137"/>
    </location>
</feature>
<keyword evidence="3" id="KW-1185">Reference proteome</keyword>
<evidence type="ECO:0000313" key="3">
    <source>
        <dbReference type="Proteomes" id="UP000257127"/>
    </source>
</evidence>
<proteinExistence type="predicted"/>
<dbReference type="PROSITE" id="PS51257">
    <property type="entry name" value="PROKAR_LIPOPROTEIN"/>
    <property type="match status" value="1"/>
</dbReference>
<gene>
    <name evidence="2" type="ORF">DXU93_02600</name>
</gene>
<dbReference type="SUPFAM" id="SSF160574">
    <property type="entry name" value="BT0923-like"/>
    <property type="match status" value="1"/>
</dbReference>
<name>A0A3E1F209_9FLAO</name>
<evidence type="ECO:0000259" key="1">
    <source>
        <dbReference type="Pfam" id="PF11396"/>
    </source>
</evidence>
<dbReference type="Gene3D" id="3.40.1420.30">
    <property type="match status" value="1"/>
</dbReference>
<accession>A0A3E1F209</accession>
<evidence type="ECO:0000313" key="2">
    <source>
        <dbReference type="EMBL" id="RFC55846.1"/>
    </source>
</evidence>
<reference evidence="2 3" key="1">
    <citation type="submission" date="2018-08" db="EMBL/GenBank/DDBJ databases">
        <title>The draft genome squence of Brumimicrobium sp. N62.</title>
        <authorList>
            <person name="Du Z.-J."/>
            <person name="Luo H.-R."/>
        </authorList>
    </citation>
    <scope>NUCLEOTIDE SEQUENCE [LARGE SCALE GENOMIC DNA]</scope>
    <source>
        <strain evidence="2 3">N62</strain>
    </source>
</reference>
<dbReference type="AlphaFoldDB" id="A0A3E1F209"/>
<protein>
    <recommendedName>
        <fullName evidence="1">Putative beta-lactamase-inhibitor-like PepSY-like domain-containing protein</fullName>
    </recommendedName>
</protein>
<dbReference type="RefSeq" id="WP_116879681.1">
    <property type="nucleotide sequence ID" value="NZ_QURB01000001.1"/>
</dbReference>
<dbReference type="Proteomes" id="UP000257127">
    <property type="component" value="Unassembled WGS sequence"/>
</dbReference>
<sequence length="141" mass="16113">MKKLMIFLAMMMFLVSCDKETIISSGDLPDEINDYISTHFPSHTILQSIEDKDAFTKTYDVQLDGNVSLEFNRKKEIIEVESETELPSSVIPAKISHYVTENYPSNVITDWELDDNNQHVELDNGVELKFTTDGDFLSIDD</sequence>